<evidence type="ECO:0000313" key="2">
    <source>
        <dbReference type="EMBL" id="MDU0371517.1"/>
    </source>
</evidence>
<name>A0ABU3TJK2_9BACT</name>
<dbReference type="EMBL" id="JAWDJT010000009">
    <property type="protein sequence ID" value="MDU0371517.1"/>
    <property type="molecule type" value="Genomic_DNA"/>
</dbReference>
<protein>
    <submittedName>
        <fullName evidence="2">Uncharacterized protein</fullName>
    </submittedName>
</protein>
<gene>
    <name evidence="2" type="ORF">ROI90_14000</name>
</gene>
<feature type="signal peptide" evidence="1">
    <location>
        <begin position="1"/>
        <end position="20"/>
    </location>
</feature>
<comment type="caution">
    <text evidence="2">The sequence shown here is derived from an EMBL/GenBank/DDBJ whole genome shotgun (WGS) entry which is preliminary data.</text>
</comment>
<keyword evidence="3" id="KW-1185">Reference proteome</keyword>
<evidence type="ECO:0000256" key="1">
    <source>
        <dbReference type="SAM" id="SignalP"/>
    </source>
</evidence>
<sequence>MLSRFFGIGCVSLLAGSAFGQQTSIGQAGAAAQANMDALVDGAAAVLPRGNSYGTIGTPYVDNRWLQGHLLMTTGVPLAPIPLKYDVLNRRLLMRPLNRRDSLALDDRKLAGFELDVPVGLQPAHKRTFRRFLESPVPAQRAEYVEVLHAGKYTLLKRFGKTLLKASYQGAYSSGERYDKIEDKPTYFLLRPDQKLEPVKLTLKALQAAAPELAPALKNAPGSSQAKTEAEWAAVLAAIDAKAAAE</sequence>
<evidence type="ECO:0000313" key="3">
    <source>
        <dbReference type="Proteomes" id="UP001250698"/>
    </source>
</evidence>
<keyword evidence="1" id="KW-0732">Signal</keyword>
<accession>A0ABU3TJK2</accession>
<dbReference type="Proteomes" id="UP001250698">
    <property type="component" value="Unassembled WGS sequence"/>
</dbReference>
<feature type="chain" id="PRO_5046354013" evidence="1">
    <location>
        <begin position="21"/>
        <end position="246"/>
    </location>
</feature>
<organism evidence="2 3">
    <name type="scientific">Hymenobacter endophyticus</name>
    <dbReference type="NCBI Taxonomy" id="3076335"/>
    <lineage>
        <taxon>Bacteria</taxon>
        <taxon>Pseudomonadati</taxon>
        <taxon>Bacteroidota</taxon>
        <taxon>Cytophagia</taxon>
        <taxon>Cytophagales</taxon>
        <taxon>Hymenobacteraceae</taxon>
        <taxon>Hymenobacter</taxon>
    </lineage>
</organism>
<proteinExistence type="predicted"/>
<dbReference type="RefSeq" id="WP_315998979.1">
    <property type="nucleotide sequence ID" value="NZ_JAWDJT010000009.1"/>
</dbReference>
<reference evidence="2 3" key="1">
    <citation type="submission" date="2023-10" db="EMBL/GenBank/DDBJ databases">
        <title>Hymenobacter endophyticus sp. nov., an isolate from the leaf tissues of wheat.</title>
        <authorList>
            <person name="Dai Y."/>
        </authorList>
    </citation>
    <scope>NUCLEOTIDE SEQUENCE [LARGE SCALE GENOMIC DNA]</scope>
    <source>
        <strain evidence="2 3">ZK17L-C2</strain>
    </source>
</reference>